<organism evidence="1 2">
    <name type="scientific">Nelumbo nucifera</name>
    <name type="common">Sacred lotus</name>
    <dbReference type="NCBI Taxonomy" id="4432"/>
    <lineage>
        <taxon>Eukaryota</taxon>
        <taxon>Viridiplantae</taxon>
        <taxon>Streptophyta</taxon>
        <taxon>Embryophyta</taxon>
        <taxon>Tracheophyta</taxon>
        <taxon>Spermatophyta</taxon>
        <taxon>Magnoliopsida</taxon>
        <taxon>Proteales</taxon>
        <taxon>Nelumbonaceae</taxon>
        <taxon>Nelumbo</taxon>
    </lineage>
</organism>
<accession>A0A1U7ZJ55</accession>
<protein>
    <submittedName>
        <fullName evidence="2">Uncharacterized protein LOC104593465</fullName>
    </submittedName>
</protein>
<dbReference type="AlphaFoldDB" id="A0A1U7ZJ55"/>
<dbReference type="GeneID" id="104593465"/>
<dbReference type="InterPro" id="IPR023203">
    <property type="entry name" value="TTHA0068_sf"/>
</dbReference>
<dbReference type="Gene3D" id="1.10.3450.10">
    <property type="entry name" value="TTHA0068-like"/>
    <property type="match status" value="1"/>
</dbReference>
<dbReference type="PANTHER" id="PTHR34796">
    <property type="entry name" value="EXPRESSED PROTEIN"/>
    <property type="match status" value="1"/>
</dbReference>
<sequence length="396" mass="45863">MTKYIQIINPNLVYELKSQTDLDGVDFFGQYTKNTSIFSKHLNVYNFPVKIRPYFSVNFFWRRKGGGIPKKKKKPNIRIEKSTKFIYVDYAIPDASNYTFVATRRYLATSPTANHTEKQGKNTERGSYSKWTQLQTCRGFWSAMAISSSSALTLTTLQLTPRSQPQLSPQSLFFGCYSRSFFQSQCRNPRIYEASGERSLDCFRLCYRFSSDDFFEDDEEGENCNFDEAVLLFNNRDYYKCHDFLEALWNKAEEPRRTLIHGILQCAVGFHHLFNQNHRGAMMELGEGLCKLRKMNFTSGPFHQFEQEISEALNFIYQTQLELAACADDFCITMDGSEQSYQLLGSFAAGQCLYHLKTDNNVPYIVFCPEESYHIRNPVRVKIPTIHATQEDLMAC</sequence>
<gene>
    <name evidence="2" type="primary">LOC104593465</name>
</gene>
<dbReference type="RefSeq" id="XP_010251614.2">
    <property type="nucleotide sequence ID" value="XM_010253312.2"/>
</dbReference>
<dbReference type="InterPro" id="IPR005500">
    <property type="entry name" value="DUF309"/>
</dbReference>
<proteinExistence type="predicted"/>
<dbReference type="eggNOG" id="ENOG502QW8C">
    <property type="taxonomic scope" value="Eukaryota"/>
</dbReference>
<name>A0A1U7ZJ55_NELNU</name>
<keyword evidence="1" id="KW-1185">Reference proteome</keyword>
<dbReference type="PANTHER" id="PTHR34796:SF1">
    <property type="entry name" value="EXPRESSED PROTEIN"/>
    <property type="match status" value="1"/>
</dbReference>
<dbReference type="InParanoid" id="A0A1U7ZJ55"/>
<dbReference type="Proteomes" id="UP000189703">
    <property type="component" value="Unplaced"/>
</dbReference>
<dbReference type="KEGG" id="nnu:104593465"/>
<dbReference type="Pfam" id="PF03745">
    <property type="entry name" value="DUF309"/>
    <property type="match status" value="1"/>
</dbReference>
<evidence type="ECO:0000313" key="2">
    <source>
        <dbReference type="RefSeq" id="XP_010251614.2"/>
    </source>
</evidence>
<evidence type="ECO:0000313" key="1">
    <source>
        <dbReference type="Proteomes" id="UP000189703"/>
    </source>
</evidence>
<dbReference type="SUPFAM" id="SSF140663">
    <property type="entry name" value="TTHA0068-like"/>
    <property type="match status" value="1"/>
</dbReference>
<dbReference type="OrthoDB" id="2020115at2759"/>
<reference evidence="2" key="1">
    <citation type="submission" date="2025-08" db="UniProtKB">
        <authorList>
            <consortium name="RefSeq"/>
        </authorList>
    </citation>
    <scope>IDENTIFICATION</scope>
</reference>